<keyword evidence="2" id="KW-1185">Reference proteome</keyword>
<dbReference type="RefSeq" id="WP_213119060.1">
    <property type="nucleotide sequence ID" value="NZ_JAGYPF010000004.1"/>
</dbReference>
<dbReference type="EMBL" id="JAGYPF010000004">
    <property type="protein sequence ID" value="MBS4214527.1"/>
    <property type="molecule type" value="Genomic_DNA"/>
</dbReference>
<dbReference type="AlphaFoldDB" id="A0A942YW24"/>
<dbReference type="Gene3D" id="3.90.180.10">
    <property type="entry name" value="Medium-chain alcohol dehydrogenases, catalytic domain"/>
    <property type="match status" value="1"/>
</dbReference>
<organism evidence="1 2">
    <name type="scientific">Neobacillus rhizophilus</name>
    <dbReference type="NCBI Taxonomy" id="2833579"/>
    <lineage>
        <taxon>Bacteria</taxon>
        <taxon>Bacillati</taxon>
        <taxon>Bacillota</taxon>
        <taxon>Bacilli</taxon>
        <taxon>Bacillales</taxon>
        <taxon>Bacillaceae</taxon>
        <taxon>Neobacillus</taxon>
    </lineage>
</organism>
<name>A0A942YW24_9BACI</name>
<accession>A0A942YW24</accession>
<evidence type="ECO:0000313" key="2">
    <source>
        <dbReference type="Proteomes" id="UP000679749"/>
    </source>
</evidence>
<sequence length="55" mass="6445">MNAVVYTKYCTPDVLNYRGWKNRTVIYKNFKLSEIKEAFKCFEQGHAQGKVVITI</sequence>
<dbReference type="Pfam" id="PF13602">
    <property type="entry name" value="ADH_zinc_N_2"/>
    <property type="match status" value="1"/>
</dbReference>
<gene>
    <name evidence="1" type="ORF">KHA99_18935</name>
</gene>
<comment type="caution">
    <text evidence="1">The sequence shown here is derived from an EMBL/GenBank/DDBJ whole genome shotgun (WGS) entry which is preliminary data.</text>
</comment>
<reference evidence="1" key="1">
    <citation type="submission" date="2021-05" db="EMBL/GenBank/DDBJ databases">
        <title>Novel Bacillus species.</title>
        <authorList>
            <person name="Liu G."/>
        </authorList>
    </citation>
    <scope>NUCLEOTIDE SEQUENCE</scope>
    <source>
        <strain evidence="1">FJAT-49825</strain>
    </source>
</reference>
<evidence type="ECO:0000313" key="1">
    <source>
        <dbReference type="EMBL" id="MBS4214527.1"/>
    </source>
</evidence>
<proteinExistence type="predicted"/>
<dbReference type="Proteomes" id="UP000679749">
    <property type="component" value="Unassembled WGS sequence"/>
</dbReference>
<protein>
    <submittedName>
        <fullName evidence="1">Zinc-binding dehydrogenase</fullName>
    </submittedName>
</protein>